<name>A0A0H5QR29_9EUKA</name>
<accession>A0A0H5QR29</accession>
<sequence>MLSQIPECVSESEIVRILDFLKTAKGSDPVIIANQDSGLSDDATLYQAQMGARGLPDTNERKALLSFQREMVEYFEIVNVLVIVDGIVSDFINYLKHDLPKYH</sequence>
<dbReference type="EMBL" id="HACM01004086">
    <property type="protein sequence ID" value="CRZ04528.1"/>
    <property type="molecule type" value="Transcribed_RNA"/>
</dbReference>
<evidence type="ECO:0000313" key="1">
    <source>
        <dbReference type="EMBL" id="CRZ04530.1"/>
    </source>
</evidence>
<protein>
    <submittedName>
        <fullName evidence="1">Uncharacterized protein</fullName>
    </submittedName>
</protein>
<dbReference type="EMBL" id="HACM01004088">
    <property type="protein sequence ID" value="CRZ04530.1"/>
    <property type="molecule type" value="Transcribed_RNA"/>
</dbReference>
<organism evidence="1">
    <name type="scientific">Spongospora subterranea</name>
    <dbReference type="NCBI Taxonomy" id="70186"/>
    <lineage>
        <taxon>Eukaryota</taxon>
        <taxon>Sar</taxon>
        <taxon>Rhizaria</taxon>
        <taxon>Endomyxa</taxon>
        <taxon>Phytomyxea</taxon>
        <taxon>Plasmodiophorida</taxon>
        <taxon>Plasmodiophoridae</taxon>
        <taxon>Spongospora</taxon>
    </lineage>
</organism>
<reference evidence="1" key="1">
    <citation type="submission" date="2015-04" db="EMBL/GenBank/DDBJ databases">
        <title>The genome sequence of the plant pathogenic Rhizarian Plasmodiophora brassicae reveals insights in its biotrophic life cycle and the origin of chitin synthesis.</title>
        <authorList>
            <person name="Schwelm A."/>
            <person name="Fogelqvist J."/>
            <person name="Knaust A."/>
            <person name="Julke S."/>
            <person name="Lilja T."/>
            <person name="Dhandapani V."/>
            <person name="Bonilla-Rosso G."/>
            <person name="Karlsson M."/>
            <person name="Shevchenko A."/>
            <person name="Choi S.R."/>
            <person name="Kim H.G."/>
            <person name="Park J.Y."/>
            <person name="Lim Y.P."/>
            <person name="Ludwig-Muller J."/>
            <person name="Dixelius C."/>
        </authorList>
    </citation>
    <scope>NUCLEOTIDE SEQUENCE</scope>
    <source>
        <tissue evidence="1">Potato root galls</tissue>
    </source>
</reference>
<proteinExistence type="predicted"/>
<dbReference type="AlphaFoldDB" id="A0A0H5QR29"/>